<feature type="compositionally biased region" description="Pro residues" evidence="1">
    <location>
        <begin position="189"/>
        <end position="201"/>
    </location>
</feature>
<evidence type="ECO:0000313" key="3">
    <source>
        <dbReference type="EMBL" id="CZT23026.1"/>
    </source>
</evidence>
<feature type="compositionally biased region" description="Acidic residues" evidence="1">
    <location>
        <begin position="163"/>
        <end position="180"/>
    </location>
</feature>
<dbReference type="EMBL" id="FJUY01000015">
    <property type="protein sequence ID" value="CZT23026.1"/>
    <property type="molecule type" value="Genomic_DNA"/>
</dbReference>
<dbReference type="GeneID" id="35603818"/>
<proteinExistence type="predicted"/>
<sequence>MAMSIASIIDDFERAALLEPEPSAEQIANGIFADIAHCASKGVTTQSAQDLFDLCFARFSRGRPGIDFSQHAFLKPSMTYLLTAIEQLARRALFEGQPSRPEDNRFDVSNNVFADRLDNYIADFESHGRNAQLLNSGRTNQVEPVDSPRTESVAEEAPKSTESEDDDEPSEDDSGSDSDEDTIRTLPQFSPPPPAPTPATPPKYHFEYINWKGETSSSDYSERYQIVRKARAPVRMSRDGVTVTTLAAPATRPAPQMGKLVANTGDLDRSSKFADTMPRTTKMKGAATVLELRNSFACLEETVVESPVDEAESICAAEVNAALEELSVASDTVQQGSEREEEVSFASISDDTAESVPVTELCASLPSTSDRDVPVQTSPARIPSAAHQVMPNFDMVEVADGEKKRKGERKYRSFANLGISFTVSLKKTTTKPTIVVLLDASSDAAVRDLSQLDIAGQSPTDTPGESVLIVRLGSPMKEAKTELRIESLAHMMETAAVMKVSAKKMPVVNGPSSNVSGQFWMWVVLVCLLMVSVYMTSSIL</sequence>
<name>A0A2D3V0W3_9PEZI</name>
<keyword evidence="2" id="KW-1133">Transmembrane helix</keyword>
<keyword evidence="2" id="KW-0472">Membrane</keyword>
<evidence type="ECO:0000256" key="1">
    <source>
        <dbReference type="SAM" id="MobiDB-lite"/>
    </source>
</evidence>
<dbReference type="AlphaFoldDB" id="A0A2D3V0W3"/>
<keyword evidence="2" id="KW-0812">Transmembrane</keyword>
<keyword evidence="4" id="KW-1185">Reference proteome</keyword>
<feature type="transmembrane region" description="Helical" evidence="2">
    <location>
        <begin position="519"/>
        <end position="537"/>
    </location>
</feature>
<evidence type="ECO:0000313" key="4">
    <source>
        <dbReference type="Proteomes" id="UP000225277"/>
    </source>
</evidence>
<gene>
    <name evidence="3" type="ORF">RCC_08736</name>
</gene>
<dbReference type="RefSeq" id="XP_023629750.1">
    <property type="nucleotide sequence ID" value="XM_023773982.1"/>
</dbReference>
<accession>A0A2D3V0W3</accession>
<protein>
    <submittedName>
        <fullName evidence="3">Uncharacterized protein</fullName>
    </submittedName>
</protein>
<dbReference type="Proteomes" id="UP000225277">
    <property type="component" value="Unassembled WGS sequence"/>
</dbReference>
<feature type="region of interest" description="Disordered" evidence="1">
    <location>
        <begin position="132"/>
        <end position="203"/>
    </location>
</feature>
<evidence type="ECO:0000256" key="2">
    <source>
        <dbReference type="SAM" id="Phobius"/>
    </source>
</evidence>
<organism evidence="3 4">
    <name type="scientific">Ramularia collo-cygni</name>
    <dbReference type="NCBI Taxonomy" id="112498"/>
    <lineage>
        <taxon>Eukaryota</taxon>
        <taxon>Fungi</taxon>
        <taxon>Dikarya</taxon>
        <taxon>Ascomycota</taxon>
        <taxon>Pezizomycotina</taxon>
        <taxon>Dothideomycetes</taxon>
        <taxon>Dothideomycetidae</taxon>
        <taxon>Mycosphaerellales</taxon>
        <taxon>Mycosphaerellaceae</taxon>
        <taxon>Ramularia</taxon>
    </lineage>
</organism>
<reference evidence="3 4" key="1">
    <citation type="submission" date="2016-03" db="EMBL/GenBank/DDBJ databases">
        <authorList>
            <person name="Ploux O."/>
        </authorList>
    </citation>
    <scope>NUCLEOTIDE SEQUENCE [LARGE SCALE GENOMIC DNA]</scope>
    <source>
        <strain evidence="3 4">URUG2</strain>
    </source>
</reference>
<feature type="compositionally biased region" description="Polar residues" evidence="1">
    <location>
        <begin position="132"/>
        <end position="142"/>
    </location>
</feature>